<dbReference type="RefSeq" id="WP_005603342.1">
    <property type="nucleotide sequence ID" value="NZ_GG663524.1"/>
</dbReference>
<protein>
    <submittedName>
        <fullName evidence="1">Uncharacterized protein</fullName>
    </submittedName>
</protein>
<keyword evidence="2" id="KW-1185">Reference proteome</keyword>
<gene>
    <name evidence="1" type="ORF">BUTYVIB_01632</name>
</gene>
<organism evidence="1 2">
    <name type="scientific">Eshraghiella crossota DSM 2876</name>
    <dbReference type="NCBI Taxonomy" id="511680"/>
    <lineage>
        <taxon>Bacteria</taxon>
        <taxon>Bacillati</taxon>
        <taxon>Bacillota</taxon>
        <taxon>Clostridia</taxon>
        <taxon>Lachnospirales</taxon>
        <taxon>Lachnospiraceae</taxon>
        <taxon>Eshraghiella</taxon>
    </lineage>
</organism>
<evidence type="ECO:0000313" key="2">
    <source>
        <dbReference type="Proteomes" id="UP000006238"/>
    </source>
</evidence>
<dbReference type="HOGENOM" id="CLU_205738_0_0_9"/>
<accession>D4S0L3</accession>
<comment type="caution">
    <text evidence="1">The sequence shown here is derived from an EMBL/GenBank/DDBJ whole genome shotgun (WGS) entry which is preliminary data.</text>
</comment>
<sequence>MKQKILNRLTLGEDHERECKLANGGLPESIWETYSSFANTNGGTILLGIREYRD</sequence>
<dbReference type="Gene3D" id="3.30.950.30">
    <property type="entry name" value="Schlafen, AAA domain"/>
    <property type="match status" value="1"/>
</dbReference>
<proteinExistence type="predicted"/>
<dbReference type="EMBL" id="ABWN01000030">
    <property type="protein sequence ID" value="EFF68361.1"/>
    <property type="molecule type" value="Genomic_DNA"/>
</dbReference>
<reference evidence="1 2" key="1">
    <citation type="submission" date="2010-02" db="EMBL/GenBank/DDBJ databases">
        <authorList>
            <person name="Weinstock G."/>
            <person name="Sodergren E."/>
            <person name="Clifton S."/>
            <person name="Fulton L."/>
            <person name="Fulton B."/>
            <person name="Courtney L."/>
            <person name="Fronick C."/>
            <person name="Harrison M."/>
            <person name="Strong C."/>
            <person name="Farmer C."/>
            <person name="Delahaunty K."/>
            <person name="Markovic C."/>
            <person name="Hall O."/>
            <person name="Minx P."/>
            <person name="Tomlinson C."/>
            <person name="Mitreva M."/>
            <person name="Nelson J."/>
            <person name="Hou S."/>
            <person name="Wollam A."/>
            <person name="Pepin K.H."/>
            <person name="Johnson M."/>
            <person name="Bhonagiri V."/>
            <person name="Zhang X."/>
            <person name="Suruliraj S."/>
            <person name="Warren W."/>
            <person name="Chinwalla A."/>
            <person name="Mardis E.R."/>
            <person name="Wilson R.K."/>
        </authorList>
    </citation>
    <scope>NUCLEOTIDE SEQUENCE [LARGE SCALE GENOMIC DNA]</scope>
    <source>
        <strain evidence="1 2">DSM 2876</strain>
    </source>
</reference>
<dbReference type="Proteomes" id="UP000006238">
    <property type="component" value="Unassembled WGS sequence"/>
</dbReference>
<evidence type="ECO:0000313" key="1">
    <source>
        <dbReference type="EMBL" id="EFF68361.1"/>
    </source>
</evidence>
<dbReference type="AlphaFoldDB" id="D4S0L3"/>
<dbReference type="eggNOG" id="COG2865">
    <property type="taxonomic scope" value="Bacteria"/>
</dbReference>
<dbReference type="InterPro" id="IPR038461">
    <property type="entry name" value="Schlafen_AlbA_2_dom_sf"/>
</dbReference>
<dbReference type="GeneID" id="98918142"/>
<name>D4S0L3_9FIRM</name>